<protein>
    <recommendedName>
        <fullName evidence="1">POTRA domain-containing protein</fullName>
    </recommendedName>
</protein>
<name>A0ABX0JQD3_9PROT</name>
<proteinExistence type="predicted"/>
<keyword evidence="3" id="KW-1185">Reference proteome</keyword>
<comment type="caution">
    <text evidence="2">The sequence shown here is derived from an EMBL/GenBank/DDBJ whole genome shotgun (WGS) entry which is preliminary data.</text>
</comment>
<dbReference type="RefSeq" id="WP_173583115.1">
    <property type="nucleotide sequence ID" value="NZ_WOTB01000009.1"/>
</dbReference>
<evidence type="ECO:0000259" key="1">
    <source>
        <dbReference type="Pfam" id="PF07244"/>
    </source>
</evidence>
<dbReference type="Pfam" id="PF07244">
    <property type="entry name" value="POTRA"/>
    <property type="match status" value="1"/>
</dbReference>
<organism evidence="2 3">
    <name type="scientific">Acetobacter musti</name>
    <dbReference type="NCBI Taxonomy" id="864732"/>
    <lineage>
        <taxon>Bacteria</taxon>
        <taxon>Pseudomonadati</taxon>
        <taxon>Pseudomonadota</taxon>
        <taxon>Alphaproteobacteria</taxon>
        <taxon>Acetobacterales</taxon>
        <taxon>Acetobacteraceae</taxon>
        <taxon>Acetobacter</taxon>
    </lineage>
</organism>
<evidence type="ECO:0000313" key="3">
    <source>
        <dbReference type="Proteomes" id="UP000635278"/>
    </source>
</evidence>
<dbReference type="EMBL" id="WOTB01000009">
    <property type="protein sequence ID" value="NHN84730.1"/>
    <property type="molecule type" value="Genomic_DNA"/>
</dbReference>
<reference evidence="2 3" key="1">
    <citation type="journal article" date="2020" name="Int. J. Syst. Evol. Microbiol.">
        <title>Novel acetic acid bacteria from cider fermentations: Acetobacter conturbans sp. nov. and Acetobacter fallax sp. nov.</title>
        <authorList>
            <person name="Sombolestani A.S."/>
            <person name="Cleenwerck I."/>
            <person name="Cnockaert M."/>
            <person name="Borremans W."/>
            <person name="Wieme A.D."/>
            <person name="De Vuyst L."/>
            <person name="Vandamme P."/>
        </authorList>
    </citation>
    <scope>NUCLEOTIDE SEQUENCE [LARGE SCALE GENOMIC DNA]</scope>
    <source>
        <strain evidence="2 3">LMG 30640</strain>
    </source>
</reference>
<dbReference type="Proteomes" id="UP000635278">
    <property type="component" value="Unassembled WGS sequence"/>
</dbReference>
<evidence type="ECO:0000313" key="2">
    <source>
        <dbReference type="EMBL" id="NHN84730.1"/>
    </source>
</evidence>
<gene>
    <name evidence="2" type="ORF">GOB93_08750</name>
</gene>
<accession>A0ABX0JQD3</accession>
<dbReference type="InterPro" id="IPR010827">
    <property type="entry name" value="BamA/TamA_POTRA"/>
</dbReference>
<dbReference type="Gene3D" id="3.10.20.310">
    <property type="entry name" value="membrane protein fhac"/>
    <property type="match status" value="1"/>
</dbReference>
<sequence>MTETSPRSRRLRVRYLTAGLGLMLSGAAVLSIAPTDALAASAPGPNEPLKLKALNISGNKQVSTAEIMGVVPFHVGDMVTQTQIDQGLGAVEDLYKSKNIGSSFGGGLKFIGKNVEVNWVISEQASVAPVVDGVVFSGNSKISTDALTAVTKLRPGSPVSNEAVQADQKAISDLYKSKQISASVGMTPSSPVPNHFVVTWNIVEK</sequence>
<feature type="domain" description="POTRA" evidence="1">
    <location>
        <begin position="130"/>
        <end position="204"/>
    </location>
</feature>